<dbReference type="InterPro" id="IPR014729">
    <property type="entry name" value="Rossmann-like_a/b/a_fold"/>
</dbReference>
<comment type="catalytic activity">
    <reaction evidence="9">
        <text>tRNA(Cys) + L-cysteine + ATP = L-cysteinyl-tRNA(Cys) + AMP + diphosphate</text>
        <dbReference type="Rhea" id="RHEA:17773"/>
        <dbReference type="Rhea" id="RHEA-COMP:9661"/>
        <dbReference type="Rhea" id="RHEA-COMP:9679"/>
        <dbReference type="ChEBI" id="CHEBI:30616"/>
        <dbReference type="ChEBI" id="CHEBI:33019"/>
        <dbReference type="ChEBI" id="CHEBI:35235"/>
        <dbReference type="ChEBI" id="CHEBI:78442"/>
        <dbReference type="ChEBI" id="CHEBI:78517"/>
        <dbReference type="ChEBI" id="CHEBI:456215"/>
        <dbReference type="EC" id="6.1.1.16"/>
    </reaction>
</comment>
<feature type="binding site" evidence="9">
    <location>
        <position position="29"/>
    </location>
    <ligand>
        <name>Zn(2+)</name>
        <dbReference type="ChEBI" id="CHEBI:29105"/>
    </ligand>
</feature>
<evidence type="ECO:0000256" key="9">
    <source>
        <dbReference type="HAMAP-Rule" id="MF_00041"/>
    </source>
</evidence>
<keyword evidence="7 9" id="KW-0648">Protein biosynthesis</keyword>
<evidence type="ECO:0000256" key="8">
    <source>
        <dbReference type="ARBA" id="ARBA00023146"/>
    </source>
</evidence>
<dbReference type="AlphaFoldDB" id="A0A2M7XHZ8"/>
<evidence type="ECO:0000313" key="12">
    <source>
        <dbReference type="EMBL" id="PJA47501.1"/>
    </source>
</evidence>
<keyword evidence="3 9" id="KW-0479">Metal-binding</keyword>
<comment type="cofactor">
    <cofactor evidence="9">
        <name>Zn(2+)</name>
        <dbReference type="ChEBI" id="CHEBI:29105"/>
    </cofactor>
    <text evidence="9">Binds 1 zinc ion per subunit.</text>
</comment>
<dbReference type="Proteomes" id="UP000229749">
    <property type="component" value="Unassembled WGS sequence"/>
</dbReference>
<dbReference type="InterPro" id="IPR015803">
    <property type="entry name" value="Cys-tRNA-ligase"/>
</dbReference>
<feature type="binding site" evidence="9">
    <location>
        <position position="221"/>
    </location>
    <ligand>
        <name>Zn(2+)</name>
        <dbReference type="ChEBI" id="CHEBI:29105"/>
    </ligand>
</feature>
<evidence type="ECO:0000256" key="4">
    <source>
        <dbReference type="ARBA" id="ARBA00022741"/>
    </source>
</evidence>
<name>A0A2M7XHZ8_9BACT</name>
<evidence type="ECO:0000256" key="3">
    <source>
        <dbReference type="ARBA" id="ARBA00022723"/>
    </source>
</evidence>
<feature type="domain" description="tRNA synthetases class I catalytic" evidence="10">
    <location>
        <begin position="16"/>
        <end position="326"/>
    </location>
</feature>
<evidence type="ECO:0000256" key="5">
    <source>
        <dbReference type="ARBA" id="ARBA00022833"/>
    </source>
</evidence>
<comment type="caution">
    <text evidence="12">The sequence shown here is derived from an EMBL/GenBank/DDBJ whole genome shotgun (WGS) entry which is preliminary data.</text>
</comment>
<dbReference type="CDD" id="cd00672">
    <property type="entry name" value="CysRS_core"/>
    <property type="match status" value="1"/>
</dbReference>
<dbReference type="HAMAP" id="MF_00041">
    <property type="entry name" value="Cys_tRNA_synth"/>
    <property type="match status" value="1"/>
</dbReference>
<dbReference type="PANTHER" id="PTHR10890:SF3">
    <property type="entry name" value="CYSTEINE--TRNA LIGASE, CYTOPLASMIC"/>
    <property type="match status" value="1"/>
</dbReference>
<evidence type="ECO:0000259" key="10">
    <source>
        <dbReference type="Pfam" id="PF01406"/>
    </source>
</evidence>
<dbReference type="PRINTS" id="PR00983">
    <property type="entry name" value="TRNASYNTHCYS"/>
</dbReference>
<dbReference type="Pfam" id="PF23493">
    <property type="entry name" value="CysS_C"/>
    <property type="match status" value="1"/>
</dbReference>
<accession>A0A2M7XHZ8</accession>
<comment type="subunit">
    <text evidence="1 9">Monomer.</text>
</comment>
<feature type="short sequence motif" description="'HIGH' region" evidence="9">
    <location>
        <begin position="31"/>
        <end position="41"/>
    </location>
</feature>
<dbReference type="InterPro" id="IPR056411">
    <property type="entry name" value="CysS_C"/>
</dbReference>
<dbReference type="SUPFAM" id="SSF47323">
    <property type="entry name" value="Anticodon-binding domain of a subclass of class I aminoacyl-tRNA synthetases"/>
    <property type="match status" value="1"/>
</dbReference>
<feature type="short sequence motif" description="'KMSKS' region" evidence="9">
    <location>
        <begin position="278"/>
        <end position="282"/>
    </location>
</feature>
<dbReference type="InterPro" id="IPR009080">
    <property type="entry name" value="tRNAsynth_Ia_anticodon-bd"/>
</dbReference>
<dbReference type="Gene3D" id="3.40.50.620">
    <property type="entry name" value="HUPs"/>
    <property type="match status" value="1"/>
</dbReference>
<dbReference type="GO" id="GO:0008270">
    <property type="term" value="F:zinc ion binding"/>
    <property type="evidence" value="ECO:0007669"/>
    <property type="project" value="UniProtKB-UniRule"/>
</dbReference>
<feature type="binding site" evidence="9">
    <location>
        <position position="250"/>
    </location>
    <ligand>
        <name>Zn(2+)</name>
        <dbReference type="ChEBI" id="CHEBI:29105"/>
    </ligand>
</feature>
<dbReference type="InterPro" id="IPR032678">
    <property type="entry name" value="tRNA-synt_1_cat_dom"/>
</dbReference>
<dbReference type="GO" id="GO:0005524">
    <property type="term" value="F:ATP binding"/>
    <property type="evidence" value="ECO:0007669"/>
    <property type="project" value="UniProtKB-UniRule"/>
</dbReference>
<organism evidence="12 13">
    <name type="scientific">Candidatus Uhrbacteria bacterium CG_4_9_14_3_um_filter_36_7</name>
    <dbReference type="NCBI Taxonomy" id="1975033"/>
    <lineage>
        <taxon>Bacteria</taxon>
        <taxon>Candidatus Uhriibacteriota</taxon>
    </lineage>
</organism>
<dbReference type="GO" id="GO:0006423">
    <property type="term" value="P:cysteinyl-tRNA aminoacylation"/>
    <property type="evidence" value="ECO:0007669"/>
    <property type="project" value="UniProtKB-UniRule"/>
</dbReference>
<dbReference type="EMBL" id="PFWS01000016">
    <property type="protein sequence ID" value="PJA47501.1"/>
    <property type="molecule type" value="Genomic_DNA"/>
</dbReference>
<keyword evidence="8 9" id="KW-0030">Aminoacyl-tRNA synthetase</keyword>
<dbReference type="Pfam" id="PF01406">
    <property type="entry name" value="tRNA-synt_1e"/>
    <property type="match status" value="1"/>
</dbReference>
<comment type="subcellular location">
    <subcellularLocation>
        <location evidence="9">Cytoplasm</location>
    </subcellularLocation>
</comment>
<keyword evidence="9" id="KW-0963">Cytoplasm</keyword>
<reference evidence="13" key="1">
    <citation type="submission" date="2017-09" db="EMBL/GenBank/DDBJ databases">
        <title>Depth-based differentiation of microbial function through sediment-hosted aquifers and enrichment of novel symbionts in the deep terrestrial subsurface.</title>
        <authorList>
            <person name="Probst A.J."/>
            <person name="Ladd B."/>
            <person name="Jarett J.K."/>
            <person name="Geller-Mcgrath D.E."/>
            <person name="Sieber C.M.K."/>
            <person name="Emerson J.B."/>
            <person name="Anantharaman K."/>
            <person name="Thomas B.C."/>
            <person name="Malmstrom R."/>
            <person name="Stieglmeier M."/>
            <person name="Klingl A."/>
            <person name="Woyke T."/>
            <person name="Ryan C.M."/>
            <person name="Banfield J.F."/>
        </authorList>
    </citation>
    <scope>NUCLEOTIDE SEQUENCE [LARGE SCALE GENOMIC DNA]</scope>
</reference>
<dbReference type="PANTHER" id="PTHR10890">
    <property type="entry name" value="CYSTEINYL-TRNA SYNTHETASE"/>
    <property type="match status" value="1"/>
</dbReference>
<keyword evidence="5 9" id="KW-0862">Zinc</keyword>
<gene>
    <name evidence="9" type="primary">cysS</name>
    <name evidence="12" type="ORF">CO172_01040</name>
</gene>
<evidence type="ECO:0000259" key="11">
    <source>
        <dbReference type="Pfam" id="PF23493"/>
    </source>
</evidence>
<keyword evidence="4 9" id="KW-0547">Nucleotide-binding</keyword>
<evidence type="ECO:0000313" key="13">
    <source>
        <dbReference type="Proteomes" id="UP000229749"/>
    </source>
</evidence>
<dbReference type="SUPFAM" id="SSF52374">
    <property type="entry name" value="Nucleotidylyl transferase"/>
    <property type="match status" value="1"/>
</dbReference>
<dbReference type="NCBIfam" id="TIGR00435">
    <property type="entry name" value="cysS"/>
    <property type="match status" value="1"/>
</dbReference>
<feature type="binding site" evidence="9">
    <location>
        <position position="246"/>
    </location>
    <ligand>
        <name>Zn(2+)</name>
        <dbReference type="ChEBI" id="CHEBI:29105"/>
    </ligand>
</feature>
<proteinExistence type="inferred from homology"/>
<evidence type="ECO:0000256" key="1">
    <source>
        <dbReference type="ARBA" id="ARBA00011245"/>
    </source>
</evidence>
<comment type="similarity">
    <text evidence="9">Belongs to the class-I aminoacyl-tRNA synthetase family.</text>
</comment>
<dbReference type="GO" id="GO:0004817">
    <property type="term" value="F:cysteine-tRNA ligase activity"/>
    <property type="evidence" value="ECO:0007669"/>
    <property type="project" value="UniProtKB-UniRule"/>
</dbReference>
<protein>
    <recommendedName>
        <fullName evidence="9">Cysteine--tRNA ligase</fullName>
        <ecNumber evidence="9">6.1.1.16</ecNumber>
    </recommendedName>
    <alternativeName>
        <fullName evidence="9">Cysteinyl-tRNA synthetase</fullName>
        <shortName evidence="9">CysRS</shortName>
    </alternativeName>
</protein>
<evidence type="ECO:0000256" key="7">
    <source>
        <dbReference type="ARBA" id="ARBA00022917"/>
    </source>
</evidence>
<sequence>MAIYLYNTLTRNRDLFESIQEGKVHMYSCGPTVYWFAHVGNLRTYIFSDILHRLFLYHGFDVVFVMNITDVGHLTDDADAGEDKMLLAMRREGKTAYEIAQFYTNSFFEDLGRLHILPASIYPRATDHIKEQVEMIRSLEQNGFTYRTSDGIYFDTSRLTSYGMLSRQRAEEKQTGIRVNIGEKRSGTDFALWKFSPTDKQREMEWDSPWGKGFPGWHIECSAMSKKYLGIPFDIHTGGVDHIAVHHENEIAQTQGAQGCLEARFWMHADFLQVDGGKMSKSLGNLYTLDDLEKKGIHPLAYRYFVLQAHYRSKLNFTFEGLQSAQNALFHLFDLVRDWDPPNDEVSLSYKERFEQALDYDLNIPQILAMVWELVGDASINSSQKASTLLLFDKVLGFHLIDYVAKPLVIPQDVQVLINEREQARKMKDYHLADALRAEIQKKGFMLEDTEKGPKLHSF</sequence>
<dbReference type="EC" id="6.1.1.16" evidence="9"/>
<feature type="binding site" evidence="9">
    <location>
        <position position="281"/>
    </location>
    <ligand>
        <name>ATP</name>
        <dbReference type="ChEBI" id="CHEBI:30616"/>
    </ligand>
</feature>
<dbReference type="Gene3D" id="1.20.120.640">
    <property type="entry name" value="Anticodon-binding domain of a subclass of class I aminoacyl-tRNA synthetases"/>
    <property type="match status" value="1"/>
</dbReference>
<dbReference type="GO" id="GO:0005829">
    <property type="term" value="C:cytosol"/>
    <property type="evidence" value="ECO:0007669"/>
    <property type="project" value="TreeGrafter"/>
</dbReference>
<keyword evidence="2 9" id="KW-0436">Ligase</keyword>
<evidence type="ECO:0000256" key="6">
    <source>
        <dbReference type="ARBA" id="ARBA00022840"/>
    </source>
</evidence>
<keyword evidence="6 9" id="KW-0067">ATP-binding</keyword>
<evidence type="ECO:0000256" key="2">
    <source>
        <dbReference type="ARBA" id="ARBA00022598"/>
    </source>
</evidence>
<dbReference type="InterPro" id="IPR024909">
    <property type="entry name" value="Cys-tRNA/MSH_ligase"/>
</dbReference>
<feature type="domain" description="Cysteinyl-tRNA ligase anticodon binding" evidence="11">
    <location>
        <begin position="410"/>
        <end position="452"/>
    </location>
</feature>